<dbReference type="RefSeq" id="WP_046439039.1">
    <property type="nucleotide sequence ID" value="NZ_CP011312.1"/>
</dbReference>
<evidence type="ECO:0000256" key="3">
    <source>
        <dbReference type="ARBA" id="ARBA00022840"/>
    </source>
</evidence>
<name>A0A0F6TDI5_9CORY</name>
<dbReference type="Proteomes" id="UP000033457">
    <property type="component" value="Chromosome"/>
</dbReference>
<dbReference type="OrthoDB" id="8036461at2"/>
<feature type="domain" description="ABC transporter" evidence="4">
    <location>
        <begin position="253"/>
        <end position="469"/>
    </location>
</feature>
<keyword evidence="2" id="KW-0547">Nucleotide-binding</keyword>
<dbReference type="PROSITE" id="PS00211">
    <property type="entry name" value="ABC_TRANSPORTER_1"/>
    <property type="match status" value="2"/>
</dbReference>
<dbReference type="GO" id="GO:0016887">
    <property type="term" value="F:ATP hydrolysis activity"/>
    <property type="evidence" value="ECO:0007669"/>
    <property type="project" value="InterPro"/>
</dbReference>
<dbReference type="SMART" id="SM00382">
    <property type="entry name" value="AAA"/>
    <property type="match status" value="2"/>
</dbReference>
<keyword evidence="1" id="KW-0813">Transport</keyword>
<sequence>MLLKVDNLSVYNVVDQISFAVEKGQRVGLIGESGSGKTLTALSIMRLVESRGHIRLGDTALSELSETQLCSIRGKRVAMVFQEPMTALNPLMKVGRQVLEAIQIHARGSKAQALALFKAVELDESLYSRYPHELSGGQRQRIIIAMALAHNPELLICDEPTTALDVTSQKAIVDLIIRLVEEREMGLLFITHDLGLVARTCERIIVMRNGIICEQGSTDQVLKNPHHEYTRALISASILPSTKRDTSSNKVVVEVNNVSKIYRKATAVRDVSLTVSKGQRMGIIGGSGSGKTTLLNMIAGLSTPTQGSIHTQGKIQMVFQDPYSCLDPRMRIREIIAEPLDIVNDERIDEVLREVGLDPQLKNRFPHEFSGGQRQRIALARALAPRPDILLADEPVSALDISVRKTVLELLDKLVTEHGLSLIFVSHDIHVVRSVCTQVTVMHHGEIVEEGHTSEVLHNPQHAYTRQLIDAVPTLS</sequence>
<dbReference type="InterPro" id="IPR017871">
    <property type="entry name" value="ABC_transporter-like_CS"/>
</dbReference>
<dbReference type="InterPro" id="IPR013563">
    <property type="entry name" value="Oligopep_ABC_C"/>
</dbReference>
<evidence type="ECO:0000256" key="2">
    <source>
        <dbReference type="ARBA" id="ARBA00022741"/>
    </source>
</evidence>
<dbReference type="GO" id="GO:0005524">
    <property type="term" value="F:ATP binding"/>
    <property type="evidence" value="ECO:0007669"/>
    <property type="project" value="UniProtKB-KW"/>
</dbReference>
<dbReference type="InterPro" id="IPR027417">
    <property type="entry name" value="P-loop_NTPase"/>
</dbReference>
<dbReference type="Pfam" id="PF00005">
    <property type="entry name" value="ABC_tran"/>
    <property type="match status" value="2"/>
</dbReference>
<accession>A0A0F6TDI5</accession>
<feature type="domain" description="ABC transporter" evidence="4">
    <location>
        <begin position="3"/>
        <end position="234"/>
    </location>
</feature>
<organism evidence="5 6">
    <name type="scientific">Corynebacterium kutscheri</name>
    <dbReference type="NCBI Taxonomy" id="35755"/>
    <lineage>
        <taxon>Bacteria</taxon>
        <taxon>Bacillati</taxon>
        <taxon>Actinomycetota</taxon>
        <taxon>Actinomycetes</taxon>
        <taxon>Mycobacteriales</taxon>
        <taxon>Corynebacteriaceae</taxon>
        <taxon>Corynebacterium</taxon>
    </lineage>
</organism>
<dbReference type="STRING" id="35755.UL82_03585"/>
<dbReference type="InterPro" id="IPR003439">
    <property type="entry name" value="ABC_transporter-like_ATP-bd"/>
</dbReference>
<dbReference type="InterPro" id="IPR050319">
    <property type="entry name" value="ABC_transp_ATP-bind"/>
</dbReference>
<evidence type="ECO:0000313" key="5">
    <source>
        <dbReference type="EMBL" id="AKE40924.1"/>
    </source>
</evidence>
<evidence type="ECO:0000259" key="4">
    <source>
        <dbReference type="PROSITE" id="PS50893"/>
    </source>
</evidence>
<keyword evidence="3" id="KW-0067">ATP-binding</keyword>
<dbReference type="KEGG" id="cku:UL82_03585"/>
<dbReference type="GO" id="GO:0015833">
    <property type="term" value="P:peptide transport"/>
    <property type="evidence" value="ECO:0007669"/>
    <property type="project" value="InterPro"/>
</dbReference>
<dbReference type="EMBL" id="CP011312">
    <property type="protein sequence ID" value="AKE40924.1"/>
    <property type="molecule type" value="Genomic_DNA"/>
</dbReference>
<dbReference type="PANTHER" id="PTHR43776">
    <property type="entry name" value="TRANSPORT ATP-BINDING PROTEIN"/>
    <property type="match status" value="1"/>
</dbReference>
<evidence type="ECO:0000313" key="6">
    <source>
        <dbReference type="Proteomes" id="UP000033457"/>
    </source>
</evidence>
<gene>
    <name evidence="5" type="ORF">UL82_03585</name>
</gene>
<dbReference type="CDD" id="cd03257">
    <property type="entry name" value="ABC_NikE_OppD_transporters"/>
    <property type="match status" value="2"/>
</dbReference>
<proteinExistence type="predicted"/>
<dbReference type="Gene3D" id="3.40.50.300">
    <property type="entry name" value="P-loop containing nucleotide triphosphate hydrolases"/>
    <property type="match status" value="2"/>
</dbReference>
<evidence type="ECO:0000256" key="1">
    <source>
        <dbReference type="ARBA" id="ARBA00022448"/>
    </source>
</evidence>
<dbReference type="InterPro" id="IPR003593">
    <property type="entry name" value="AAA+_ATPase"/>
</dbReference>
<dbReference type="SUPFAM" id="SSF52540">
    <property type="entry name" value="P-loop containing nucleoside triphosphate hydrolases"/>
    <property type="match status" value="2"/>
</dbReference>
<dbReference type="PROSITE" id="PS50893">
    <property type="entry name" value="ABC_TRANSPORTER_2"/>
    <property type="match status" value="2"/>
</dbReference>
<keyword evidence="6" id="KW-1185">Reference proteome</keyword>
<protein>
    <submittedName>
        <fullName evidence="5">ATPase component of various ABC-type transport systems with duplicated ATPase domain</fullName>
    </submittedName>
</protein>
<dbReference type="AlphaFoldDB" id="A0A0F6TDI5"/>
<dbReference type="GO" id="GO:0055085">
    <property type="term" value="P:transmembrane transport"/>
    <property type="evidence" value="ECO:0007669"/>
    <property type="project" value="UniProtKB-ARBA"/>
</dbReference>
<dbReference type="HOGENOM" id="CLU_000604_86_0_11"/>
<dbReference type="Pfam" id="PF08352">
    <property type="entry name" value="oligo_HPY"/>
    <property type="match status" value="2"/>
</dbReference>
<reference evidence="5 6" key="1">
    <citation type="journal article" date="2015" name="Genome Announc.">
        <title>Complete Genome Sequence of Corynebacterium kutscheri DSM 20755, a Corynebacterial Type Strain with Remarkably Low G+C Content of Chromosomal DNA.</title>
        <authorList>
            <person name="Ruckert C."/>
            <person name="Albersmeier A."/>
            <person name="Winkler A."/>
            <person name="Tauch A."/>
        </authorList>
    </citation>
    <scope>NUCLEOTIDE SEQUENCE [LARGE SCALE GENOMIC DNA]</scope>
    <source>
        <strain evidence="5 6">DSM 20755</strain>
    </source>
</reference>